<comment type="caution">
    <text evidence="1">The sequence shown here is derived from an EMBL/GenBank/DDBJ whole genome shotgun (WGS) entry which is preliminary data.</text>
</comment>
<evidence type="ECO:0008006" key="3">
    <source>
        <dbReference type="Google" id="ProtNLM"/>
    </source>
</evidence>
<accession>A0A225DAW5</accession>
<name>A0A225DAW5_9BACT</name>
<dbReference type="SUPFAM" id="SSF53649">
    <property type="entry name" value="Alkaline phosphatase-like"/>
    <property type="match status" value="1"/>
</dbReference>
<dbReference type="InterPro" id="IPR010869">
    <property type="entry name" value="DUF1501"/>
</dbReference>
<dbReference type="Proteomes" id="UP000214646">
    <property type="component" value="Unassembled WGS sequence"/>
</dbReference>
<dbReference type="Pfam" id="PF07394">
    <property type="entry name" value="DUF1501"/>
    <property type="match status" value="1"/>
</dbReference>
<reference evidence="2" key="1">
    <citation type="submission" date="2017-06" db="EMBL/GenBank/DDBJ databases">
        <title>Genome analysis of Fimbriiglobus ruber SP5, the first member of the order Planctomycetales with confirmed chitinolytic capability.</title>
        <authorList>
            <person name="Ravin N.V."/>
            <person name="Rakitin A.L."/>
            <person name="Ivanova A.A."/>
            <person name="Beletsky A.V."/>
            <person name="Kulichevskaya I.S."/>
            <person name="Mardanov A.V."/>
            <person name="Dedysh S.N."/>
        </authorList>
    </citation>
    <scope>NUCLEOTIDE SEQUENCE [LARGE SCALE GENOMIC DNA]</scope>
    <source>
        <strain evidence="2">SP5</strain>
    </source>
</reference>
<protein>
    <recommendedName>
        <fullName evidence="3">Sulfatase</fullName>
    </recommendedName>
</protein>
<dbReference type="EMBL" id="NIDE01000014">
    <property type="protein sequence ID" value="OWK38701.1"/>
    <property type="molecule type" value="Genomic_DNA"/>
</dbReference>
<evidence type="ECO:0000313" key="2">
    <source>
        <dbReference type="Proteomes" id="UP000214646"/>
    </source>
</evidence>
<dbReference type="AlphaFoldDB" id="A0A225DAW5"/>
<gene>
    <name evidence="1" type="ORF">FRUB_07821</name>
</gene>
<dbReference type="PANTHER" id="PTHR43737:SF1">
    <property type="entry name" value="DUF1501 DOMAIN-CONTAINING PROTEIN"/>
    <property type="match status" value="1"/>
</dbReference>
<sequence>MRFDENLPMTSRHQHFTRRALLGHSARGLGSVALASLLARNSALGARGAITALHHPPKAKRVIWLYMAGGMSHLETWDPKPKLAEMHGKPMPESFTKGQQIAQLQGAKLNCFAPQHAFKKWGKSGLEFSEIWPQLGKLAADDMCVIRGMHTDAINHDPAHTLMNTGSMIPGRPSAGSWLLYGLGAETESLPGFVVMVSTGRFGQAQPIAARQWHSGFLESKFQGVEFRSKGDPVLYLSNPAGVTAGRQRDVVDAVNKLNRLENEAVDDPEIATRIQQYELAFRMQTSAPELLDFGKEPKSVLDLYGTSKVDGSFAGNCLLARRLAERGVRFIQLYHRDWDHHGAVKDHSAGTAAEVDRGAAALLADLRQRDMLKDTLVVCGTEFGRTPMAQGNGRDHHLAGFSIWLAGGGIKGGMSYGATDEFGYNAVENKVHVNDLHATLLHLLGIDHLKLTYRFQGRDFRLTDVAGQVVKSVIA</sequence>
<dbReference type="Gene3D" id="3.40.720.10">
    <property type="entry name" value="Alkaline Phosphatase, subunit A"/>
    <property type="match status" value="1"/>
</dbReference>
<organism evidence="1 2">
    <name type="scientific">Fimbriiglobus ruber</name>
    <dbReference type="NCBI Taxonomy" id="1908690"/>
    <lineage>
        <taxon>Bacteria</taxon>
        <taxon>Pseudomonadati</taxon>
        <taxon>Planctomycetota</taxon>
        <taxon>Planctomycetia</taxon>
        <taxon>Gemmatales</taxon>
        <taxon>Gemmataceae</taxon>
        <taxon>Fimbriiglobus</taxon>
    </lineage>
</organism>
<dbReference type="PANTHER" id="PTHR43737">
    <property type="entry name" value="BLL7424 PROTEIN"/>
    <property type="match status" value="1"/>
</dbReference>
<keyword evidence="2" id="KW-1185">Reference proteome</keyword>
<proteinExistence type="predicted"/>
<dbReference type="InterPro" id="IPR017850">
    <property type="entry name" value="Alkaline_phosphatase_core_sf"/>
</dbReference>
<evidence type="ECO:0000313" key="1">
    <source>
        <dbReference type="EMBL" id="OWK38701.1"/>
    </source>
</evidence>